<gene>
    <name evidence="1" type="ORF">V6N12_029808</name>
</gene>
<protein>
    <recommendedName>
        <fullName evidence="3">RNase H type-1 domain-containing protein</fullName>
    </recommendedName>
</protein>
<evidence type="ECO:0008006" key="3">
    <source>
        <dbReference type="Google" id="ProtNLM"/>
    </source>
</evidence>
<evidence type="ECO:0000313" key="2">
    <source>
        <dbReference type="Proteomes" id="UP001472677"/>
    </source>
</evidence>
<dbReference type="Proteomes" id="UP001472677">
    <property type="component" value="Unassembled WGS sequence"/>
</dbReference>
<accession>A0ABR2CX83</accession>
<sequence>MPRKDGSIVVLVDRSDALVGCSLVDTIHLLLTRSWSVSICHISRMQNMVADRVVALCRDSLSGLMVFDSVPVALAELVRKEAVSV</sequence>
<name>A0ABR2CX83_9ROSI</name>
<organism evidence="1 2">
    <name type="scientific">Hibiscus sabdariffa</name>
    <name type="common">roselle</name>
    <dbReference type="NCBI Taxonomy" id="183260"/>
    <lineage>
        <taxon>Eukaryota</taxon>
        <taxon>Viridiplantae</taxon>
        <taxon>Streptophyta</taxon>
        <taxon>Embryophyta</taxon>
        <taxon>Tracheophyta</taxon>
        <taxon>Spermatophyta</taxon>
        <taxon>Magnoliopsida</taxon>
        <taxon>eudicotyledons</taxon>
        <taxon>Gunneridae</taxon>
        <taxon>Pentapetalae</taxon>
        <taxon>rosids</taxon>
        <taxon>malvids</taxon>
        <taxon>Malvales</taxon>
        <taxon>Malvaceae</taxon>
        <taxon>Malvoideae</taxon>
        <taxon>Hibiscus</taxon>
    </lineage>
</organism>
<keyword evidence="2" id="KW-1185">Reference proteome</keyword>
<evidence type="ECO:0000313" key="1">
    <source>
        <dbReference type="EMBL" id="KAK8524957.1"/>
    </source>
</evidence>
<dbReference type="EMBL" id="JBBPBM010000041">
    <property type="protein sequence ID" value="KAK8524957.1"/>
    <property type="molecule type" value="Genomic_DNA"/>
</dbReference>
<reference evidence="1 2" key="1">
    <citation type="journal article" date="2024" name="G3 (Bethesda)">
        <title>Genome assembly of Hibiscus sabdariffa L. provides insights into metabolisms of medicinal natural products.</title>
        <authorList>
            <person name="Kim T."/>
        </authorList>
    </citation>
    <scope>NUCLEOTIDE SEQUENCE [LARGE SCALE GENOMIC DNA]</scope>
    <source>
        <strain evidence="1">TK-2024</strain>
        <tissue evidence="1">Old leaves</tissue>
    </source>
</reference>
<proteinExistence type="predicted"/>
<comment type="caution">
    <text evidence="1">The sequence shown here is derived from an EMBL/GenBank/DDBJ whole genome shotgun (WGS) entry which is preliminary data.</text>
</comment>